<evidence type="ECO:0000256" key="2">
    <source>
        <dbReference type="SAM" id="Phobius"/>
    </source>
</evidence>
<feature type="compositionally biased region" description="Polar residues" evidence="1">
    <location>
        <begin position="37"/>
        <end position="59"/>
    </location>
</feature>
<dbReference type="Gene3D" id="3.30.70.1070">
    <property type="entry name" value="Sporulation related repeat"/>
    <property type="match status" value="1"/>
</dbReference>
<evidence type="ECO:0000256" key="1">
    <source>
        <dbReference type="SAM" id="MobiDB-lite"/>
    </source>
</evidence>
<organism evidence="4 5">
    <name type="scientific">Suttonella ornithocola</name>
    <dbReference type="NCBI Taxonomy" id="279832"/>
    <lineage>
        <taxon>Bacteria</taxon>
        <taxon>Pseudomonadati</taxon>
        <taxon>Pseudomonadota</taxon>
        <taxon>Gammaproteobacteria</taxon>
        <taxon>Cardiobacteriales</taxon>
        <taxon>Cardiobacteriaceae</taxon>
        <taxon>Suttonella</taxon>
    </lineage>
</organism>
<dbReference type="RefSeq" id="WP_072576079.1">
    <property type="nucleotide sequence ID" value="NZ_LWHB01000049.1"/>
</dbReference>
<feature type="transmembrane region" description="Helical" evidence="2">
    <location>
        <begin position="7"/>
        <end position="26"/>
    </location>
</feature>
<name>A0A380MZF8_9GAMM</name>
<dbReference type="OrthoDB" id="7067626at2"/>
<dbReference type="Pfam" id="PF05036">
    <property type="entry name" value="SPOR"/>
    <property type="match status" value="1"/>
</dbReference>
<keyword evidence="4" id="KW-0449">Lipoprotein</keyword>
<keyword evidence="2" id="KW-0812">Transmembrane</keyword>
<keyword evidence="2" id="KW-1133">Transmembrane helix</keyword>
<evidence type="ECO:0000313" key="4">
    <source>
        <dbReference type="EMBL" id="SUO97604.1"/>
    </source>
</evidence>
<gene>
    <name evidence="4" type="ORF">NCTC13337_02521</name>
</gene>
<keyword evidence="2" id="KW-0472">Membrane</keyword>
<accession>A0A380MZF8</accession>
<keyword evidence="5" id="KW-1185">Reference proteome</keyword>
<feature type="compositionally biased region" description="Polar residues" evidence="1">
    <location>
        <begin position="92"/>
        <end position="107"/>
    </location>
</feature>
<sequence>MNKWLARILGVMVLVIVGLFFFDGWFNPNTPPILQGGESSSHQTVTRMESSGSDANLTVTPAAAPDSKTTITLTSLEDMESNKGAPPPVLTNRETGATPNNKVIPPSNAQKTVEKTSIPVEKQEEKMEKSNAKASAWVQAGAFGEMENAQRLASSLKEKKMRTAIETATVNGRRYHRVYIGPLTDAQVADTLQQLSKMGINARQVSR</sequence>
<evidence type="ECO:0000313" key="5">
    <source>
        <dbReference type="Proteomes" id="UP000254601"/>
    </source>
</evidence>
<dbReference type="PROSITE" id="PS51724">
    <property type="entry name" value="SPOR"/>
    <property type="match status" value="1"/>
</dbReference>
<dbReference type="InterPro" id="IPR007730">
    <property type="entry name" value="SPOR-like_dom"/>
</dbReference>
<evidence type="ECO:0000259" key="3">
    <source>
        <dbReference type="PROSITE" id="PS51724"/>
    </source>
</evidence>
<feature type="domain" description="SPOR" evidence="3">
    <location>
        <begin position="130"/>
        <end position="207"/>
    </location>
</feature>
<dbReference type="Proteomes" id="UP000254601">
    <property type="component" value="Unassembled WGS sequence"/>
</dbReference>
<dbReference type="EMBL" id="UHIC01000001">
    <property type="protein sequence ID" value="SUO97604.1"/>
    <property type="molecule type" value="Genomic_DNA"/>
</dbReference>
<proteinExistence type="predicted"/>
<protein>
    <submittedName>
        <fullName evidence="4">Rare lipoprotein A</fullName>
    </submittedName>
</protein>
<reference evidence="4 5" key="1">
    <citation type="submission" date="2018-06" db="EMBL/GenBank/DDBJ databases">
        <authorList>
            <consortium name="Pathogen Informatics"/>
            <person name="Doyle S."/>
        </authorList>
    </citation>
    <scope>NUCLEOTIDE SEQUENCE [LARGE SCALE GENOMIC DNA]</scope>
    <source>
        <strain evidence="4 5">NCTC13337</strain>
    </source>
</reference>
<dbReference type="SUPFAM" id="SSF110997">
    <property type="entry name" value="Sporulation related repeat"/>
    <property type="match status" value="1"/>
</dbReference>
<dbReference type="GO" id="GO:0042834">
    <property type="term" value="F:peptidoglycan binding"/>
    <property type="evidence" value="ECO:0007669"/>
    <property type="project" value="InterPro"/>
</dbReference>
<dbReference type="InterPro" id="IPR036680">
    <property type="entry name" value="SPOR-like_sf"/>
</dbReference>
<dbReference type="AlphaFoldDB" id="A0A380MZF8"/>
<feature type="region of interest" description="Disordered" evidence="1">
    <location>
        <begin position="36"/>
        <end position="107"/>
    </location>
</feature>